<reference evidence="2 3" key="1">
    <citation type="submission" date="2023-05" db="EMBL/GenBank/DDBJ databases">
        <title>A 100% complete, gapless, phased diploid assembly of the Scenedesmus obliquus UTEX 3031 genome.</title>
        <authorList>
            <person name="Biondi T.C."/>
            <person name="Hanschen E.R."/>
            <person name="Kwon T."/>
            <person name="Eng W."/>
            <person name="Kruse C.P.S."/>
            <person name="Koehler S.I."/>
            <person name="Kunde Y."/>
            <person name="Gleasner C.D."/>
            <person name="You Mak K.T."/>
            <person name="Polle J."/>
            <person name="Hovde B.T."/>
            <person name="Starkenburg S.R."/>
        </authorList>
    </citation>
    <scope>NUCLEOTIDE SEQUENCE [LARGE SCALE GENOMIC DNA]</scope>
    <source>
        <strain evidence="2 3">DOE0152z</strain>
    </source>
</reference>
<dbReference type="PROSITE" id="PS50056">
    <property type="entry name" value="TYR_PHOSPHATASE_2"/>
    <property type="match status" value="1"/>
</dbReference>
<evidence type="ECO:0000313" key="3">
    <source>
        <dbReference type="Proteomes" id="UP001244341"/>
    </source>
</evidence>
<dbReference type="Proteomes" id="UP001244341">
    <property type="component" value="Chromosome 7b"/>
</dbReference>
<organism evidence="2 3">
    <name type="scientific">Tetradesmus obliquus</name>
    <name type="common">Green alga</name>
    <name type="synonym">Acutodesmus obliquus</name>
    <dbReference type="NCBI Taxonomy" id="3088"/>
    <lineage>
        <taxon>Eukaryota</taxon>
        <taxon>Viridiplantae</taxon>
        <taxon>Chlorophyta</taxon>
        <taxon>core chlorophytes</taxon>
        <taxon>Chlorophyceae</taxon>
        <taxon>CS clade</taxon>
        <taxon>Sphaeropleales</taxon>
        <taxon>Scenedesmaceae</taxon>
        <taxon>Tetradesmus</taxon>
    </lineage>
</organism>
<dbReference type="InterPro" id="IPR029021">
    <property type="entry name" value="Prot-tyrosine_phosphatase-like"/>
</dbReference>
<dbReference type="InterPro" id="IPR016130">
    <property type="entry name" value="Tyr_Pase_AS"/>
</dbReference>
<proteinExistence type="predicted"/>
<dbReference type="PROSITE" id="PS00383">
    <property type="entry name" value="TYR_PHOSPHATASE_1"/>
    <property type="match status" value="1"/>
</dbReference>
<sequence>MAAAAADCKYENKAEFNLGPTTAEESMVYGAARPGAKQQRCYTPELRVTADEVAEWVDAIKAVGVTRVVSMLSDSELATYAEPLPAAMEAAFGAGKYININAKAPEGPAEILKALQAATAAGDKVVVHCWGGGGRTGIAQAAYLMASKGMSAEEAAEAVASYAKAHGLSRRVDVAALKEFAAAAGVAKL</sequence>
<evidence type="ECO:0000259" key="1">
    <source>
        <dbReference type="PROSITE" id="PS50056"/>
    </source>
</evidence>
<dbReference type="InterPro" id="IPR000340">
    <property type="entry name" value="Dual-sp_phosphatase_cat-dom"/>
</dbReference>
<accession>A0ABY8U504</accession>
<keyword evidence="3" id="KW-1185">Reference proteome</keyword>
<evidence type="ECO:0000313" key="2">
    <source>
        <dbReference type="EMBL" id="WIA16469.1"/>
    </source>
</evidence>
<dbReference type="InterPro" id="IPR000387">
    <property type="entry name" value="Tyr_Pase_dom"/>
</dbReference>
<gene>
    <name evidence="2" type="ORF">OEZ85_013153</name>
</gene>
<dbReference type="SUPFAM" id="SSF52799">
    <property type="entry name" value="(Phosphotyrosine protein) phosphatases II"/>
    <property type="match status" value="1"/>
</dbReference>
<name>A0ABY8U504_TETOB</name>
<dbReference type="EMBL" id="CP126214">
    <property type="protein sequence ID" value="WIA16469.1"/>
    <property type="molecule type" value="Genomic_DNA"/>
</dbReference>
<feature type="domain" description="Tyrosine specific protein phosphatases" evidence="1">
    <location>
        <begin position="109"/>
        <end position="159"/>
    </location>
</feature>
<dbReference type="Pfam" id="PF00782">
    <property type="entry name" value="DSPc"/>
    <property type="match status" value="1"/>
</dbReference>
<dbReference type="Gene3D" id="3.90.190.10">
    <property type="entry name" value="Protein tyrosine phosphatase superfamily"/>
    <property type="match status" value="1"/>
</dbReference>
<protein>
    <recommendedName>
        <fullName evidence="1">Tyrosine specific protein phosphatases domain-containing protein</fullName>
    </recommendedName>
</protein>